<evidence type="ECO:0000313" key="10">
    <source>
        <dbReference type="Proteomes" id="UP000442990"/>
    </source>
</evidence>
<dbReference type="InterPro" id="IPR036259">
    <property type="entry name" value="MFS_trans_sf"/>
</dbReference>
<accession>A0A7J5DPN9</accession>
<evidence type="ECO:0000256" key="4">
    <source>
        <dbReference type="ARBA" id="ARBA00023136"/>
    </source>
</evidence>
<gene>
    <name evidence="9" type="ORF">F8144_01555</name>
</gene>
<feature type="transmembrane region" description="Helical" evidence="7">
    <location>
        <begin position="196"/>
        <end position="217"/>
    </location>
</feature>
<feature type="transmembrane region" description="Helical" evidence="7">
    <location>
        <begin position="104"/>
        <end position="123"/>
    </location>
</feature>
<feature type="transmembrane region" description="Helical" evidence="7">
    <location>
        <begin position="129"/>
        <end position="150"/>
    </location>
</feature>
<keyword evidence="5" id="KW-0046">Antibiotic resistance</keyword>
<evidence type="ECO:0000256" key="6">
    <source>
        <dbReference type="SAM" id="MobiDB-lite"/>
    </source>
</evidence>
<dbReference type="CDD" id="cd17321">
    <property type="entry name" value="MFS_MMR_MDR_like"/>
    <property type="match status" value="1"/>
</dbReference>
<sequence length="513" mass="53565">MVGWRRGVPGVEPDARTDGRGDRAQGPAEGADPRRWRALWVTLTAGFMSLLDVTIVAVELPSMQRALHASAPAIQWVVSGYALTFALVLVTAGRVGDAIGRRRIFLLALAAFVLCSAAAGAAPTITLLVVARLAQGMAAGCLAPQNSALIQQMFRGAERGRAFGLFGATVGVSSAVGPVIGGLILMLADGPQGWRWIFYVNVPVGAVAFLLGLRLLPEVAPRRRERLDLRGVLLLGCGVLALMLPLILAESGGLRRLWWLFPVGLGLLVAFAWWERRLTAVGGQPLLDPRLVTNTRGYAAGAAIAALYFVGFSGVWLVFALYFQNGQGYSPLRSGLAVTPFAIGSAAAAVVAGRLVERLGRLLTVWGLSAVALGLGGAVLVLRLVPGDPAVWYAAPALFVGGLGSGCVISPNVTMTLRDVPVRMAGAAGGALQTAQRLGGAVGTAALPGLFYVVLGTDQHDFRSAVAIAVGSGIVAVLCALGLAVHDWLRDHGPRSPGRPSEVSHDHTHARRP</sequence>
<feature type="transmembrane region" description="Helical" evidence="7">
    <location>
        <begin position="38"/>
        <end position="58"/>
    </location>
</feature>
<organism evidence="9 10">
    <name type="scientific">Streptomyces triticiradicis</name>
    <dbReference type="NCBI Taxonomy" id="2651189"/>
    <lineage>
        <taxon>Bacteria</taxon>
        <taxon>Bacillati</taxon>
        <taxon>Actinomycetota</taxon>
        <taxon>Actinomycetes</taxon>
        <taxon>Kitasatosporales</taxon>
        <taxon>Streptomycetaceae</taxon>
        <taxon>Streptomyces</taxon>
    </lineage>
</organism>
<dbReference type="InterPro" id="IPR011701">
    <property type="entry name" value="MFS"/>
</dbReference>
<name>A0A7J5DPN9_9ACTN</name>
<dbReference type="Gene3D" id="1.20.1250.20">
    <property type="entry name" value="MFS general substrate transporter like domains"/>
    <property type="match status" value="1"/>
</dbReference>
<reference evidence="9 10" key="1">
    <citation type="submission" date="2019-09" db="EMBL/GenBank/DDBJ databases">
        <title>Isolation and identification of active actinomycetes.</title>
        <authorList>
            <person name="Yu Z."/>
            <person name="Han C."/>
            <person name="Yu B."/>
        </authorList>
    </citation>
    <scope>NUCLEOTIDE SEQUENCE [LARGE SCALE GENOMIC DNA]</scope>
    <source>
        <strain evidence="9 10">NEAU-H2</strain>
    </source>
</reference>
<feature type="domain" description="Major facilitator superfamily (MFS) profile" evidence="8">
    <location>
        <begin position="38"/>
        <end position="490"/>
    </location>
</feature>
<dbReference type="PANTHER" id="PTHR42718:SF39">
    <property type="entry name" value="ACTINORHODIN TRANSPORTER-RELATED"/>
    <property type="match status" value="1"/>
</dbReference>
<dbReference type="GO" id="GO:0022857">
    <property type="term" value="F:transmembrane transporter activity"/>
    <property type="evidence" value="ECO:0007669"/>
    <property type="project" value="InterPro"/>
</dbReference>
<comment type="subcellular location">
    <subcellularLocation>
        <location evidence="1">Cell membrane</location>
        <topology evidence="1">Multi-pass membrane protein</topology>
    </subcellularLocation>
</comment>
<proteinExistence type="predicted"/>
<feature type="transmembrane region" description="Helical" evidence="7">
    <location>
        <begin position="162"/>
        <end position="184"/>
    </location>
</feature>
<feature type="transmembrane region" description="Helical" evidence="7">
    <location>
        <begin position="335"/>
        <end position="356"/>
    </location>
</feature>
<evidence type="ECO:0000256" key="3">
    <source>
        <dbReference type="ARBA" id="ARBA00022989"/>
    </source>
</evidence>
<dbReference type="Proteomes" id="UP000442990">
    <property type="component" value="Unassembled WGS sequence"/>
</dbReference>
<dbReference type="Pfam" id="PF07690">
    <property type="entry name" value="MFS_1"/>
    <property type="match status" value="1"/>
</dbReference>
<evidence type="ECO:0000259" key="8">
    <source>
        <dbReference type="PROSITE" id="PS50850"/>
    </source>
</evidence>
<protein>
    <submittedName>
        <fullName evidence="9">MFS transporter</fullName>
    </submittedName>
</protein>
<dbReference type="PANTHER" id="PTHR42718">
    <property type="entry name" value="MAJOR FACILITATOR SUPERFAMILY MULTIDRUG TRANSPORTER MFSC"/>
    <property type="match status" value="1"/>
</dbReference>
<feature type="transmembrane region" description="Helical" evidence="7">
    <location>
        <begin position="297"/>
        <end position="323"/>
    </location>
</feature>
<evidence type="ECO:0000256" key="1">
    <source>
        <dbReference type="ARBA" id="ARBA00004651"/>
    </source>
</evidence>
<comment type="caution">
    <text evidence="9">The sequence shown here is derived from an EMBL/GenBank/DDBJ whole genome shotgun (WGS) entry which is preliminary data.</text>
</comment>
<dbReference type="SUPFAM" id="SSF103473">
    <property type="entry name" value="MFS general substrate transporter"/>
    <property type="match status" value="1"/>
</dbReference>
<feature type="transmembrane region" description="Helical" evidence="7">
    <location>
        <begin position="257"/>
        <end position="276"/>
    </location>
</feature>
<feature type="transmembrane region" description="Helical" evidence="7">
    <location>
        <begin position="363"/>
        <end position="385"/>
    </location>
</feature>
<evidence type="ECO:0000256" key="7">
    <source>
        <dbReference type="SAM" id="Phobius"/>
    </source>
</evidence>
<feature type="transmembrane region" description="Helical" evidence="7">
    <location>
        <begin position="391"/>
        <end position="417"/>
    </location>
</feature>
<keyword evidence="10" id="KW-1185">Reference proteome</keyword>
<evidence type="ECO:0000256" key="2">
    <source>
        <dbReference type="ARBA" id="ARBA00022692"/>
    </source>
</evidence>
<dbReference type="AlphaFoldDB" id="A0A7J5DPN9"/>
<feature type="transmembrane region" description="Helical" evidence="7">
    <location>
        <begin position="438"/>
        <end position="455"/>
    </location>
</feature>
<feature type="compositionally biased region" description="Basic and acidic residues" evidence="6">
    <location>
        <begin position="13"/>
        <end position="23"/>
    </location>
</feature>
<dbReference type="PROSITE" id="PS50850">
    <property type="entry name" value="MFS"/>
    <property type="match status" value="1"/>
</dbReference>
<feature type="transmembrane region" description="Helical" evidence="7">
    <location>
        <begin position="73"/>
        <end position="92"/>
    </location>
</feature>
<dbReference type="PRINTS" id="PR01036">
    <property type="entry name" value="TCRTETB"/>
</dbReference>
<dbReference type="GO" id="GO:0046677">
    <property type="term" value="P:response to antibiotic"/>
    <property type="evidence" value="ECO:0007669"/>
    <property type="project" value="UniProtKB-KW"/>
</dbReference>
<keyword evidence="3 7" id="KW-1133">Transmembrane helix</keyword>
<evidence type="ECO:0000256" key="5">
    <source>
        <dbReference type="ARBA" id="ARBA00023251"/>
    </source>
</evidence>
<evidence type="ECO:0000313" key="9">
    <source>
        <dbReference type="EMBL" id="KAB1990652.1"/>
    </source>
</evidence>
<feature type="transmembrane region" description="Helical" evidence="7">
    <location>
        <begin position="229"/>
        <end position="251"/>
    </location>
</feature>
<keyword evidence="4 7" id="KW-0472">Membrane</keyword>
<dbReference type="InterPro" id="IPR020846">
    <property type="entry name" value="MFS_dom"/>
</dbReference>
<feature type="region of interest" description="Disordered" evidence="6">
    <location>
        <begin position="493"/>
        <end position="513"/>
    </location>
</feature>
<feature type="region of interest" description="Disordered" evidence="6">
    <location>
        <begin position="1"/>
        <end position="30"/>
    </location>
</feature>
<feature type="transmembrane region" description="Helical" evidence="7">
    <location>
        <begin position="467"/>
        <end position="489"/>
    </location>
</feature>
<dbReference type="GO" id="GO:0005886">
    <property type="term" value="C:plasma membrane"/>
    <property type="evidence" value="ECO:0007669"/>
    <property type="project" value="UniProtKB-SubCell"/>
</dbReference>
<dbReference type="Gene3D" id="1.20.1720.10">
    <property type="entry name" value="Multidrug resistance protein D"/>
    <property type="match status" value="1"/>
</dbReference>
<dbReference type="EMBL" id="WBKG01000001">
    <property type="protein sequence ID" value="KAB1990652.1"/>
    <property type="molecule type" value="Genomic_DNA"/>
</dbReference>
<keyword evidence="2 7" id="KW-0812">Transmembrane</keyword>